<accession>A0A843UTK0</accession>
<dbReference type="EMBL" id="NMUH01000802">
    <property type="protein sequence ID" value="MQL85030.1"/>
    <property type="molecule type" value="Genomic_DNA"/>
</dbReference>
<evidence type="ECO:0000313" key="3">
    <source>
        <dbReference type="Proteomes" id="UP000652761"/>
    </source>
</evidence>
<evidence type="ECO:0000256" key="1">
    <source>
        <dbReference type="SAM" id="Coils"/>
    </source>
</evidence>
<comment type="caution">
    <text evidence="2">The sequence shown here is derived from an EMBL/GenBank/DDBJ whole genome shotgun (WGS) entry which is preliminary data.</text>
</comment>
<keyword evidence="3" id="KW-1185">Reference proteome</keyword>
<name>A0A843UTK0_COLES</name>
<dbReference type="PANTHER" id="PTHR36316:SF1">
    <property type="entry name" value="OS06G0213900 PROTEIN"/>
    <property type="match status" value="1"/>
</dbReference>
<dbReference type="OrthoDB" id="1873983at2759"/>
<dbReference type="Proteomes" id="UP000652761">
    <property type="component" value="Unassembled WGS sequence"/>
</dbReference>
<dbReference type="SMR" id="A0A843UTK0"/>
<keyword evidence="1" id="KW-0175">Coiled coil</keyword>
<gene>
    <name evidence="2" type="ORF">Taro_017541</name>
</gene>
<evidence type="ECO:0000313" key="2">
    <source>
        <dbReference type="EMBL" id="MQL85030.1"/>
    </source>
</evidence>
<sequence length="107" mass="12147">MAERQGAEQLPRKKPLGFFANAMKRKDSFIQLFLMTGVLLLSMRSVGQKYRIHDLLEDNSTLREENEFLSDRMAAIKQSLLQEASLEPSRSLSARLRRLFGDSDGGS</sequence>
<organism evidence="2 3">
    <name type="scientific">Colocasia esculenta</name>
    <name type="common">Wild taro</name>
    <name type="synonym">Arum esculentum</name>
    <dbReference type="NCBI Taxonomy" id="4460"/>
    <lineage>
        <taxon>Eukaryota</taxon>
        <taxon>Viridiplantae</taxon>
        <taxon>Streptophyta</taxon>
        <taxon>Embryophyta</taxon>
        <taxon>Tracheophyta</taxon>
        <taxon>Spermatophyta</taxon>
        <taxon>Magnoliopsida</taxon>
        <taxon>Liliopsida</taxon>
        <taxon>Araceae</taxon>
        <taxon>Aroideae</taxon>
        <taxon>Colocasieae</taxon>
        <taxon>Colocasia</taxon>
    </lineage>
</organism>
<protein>
    <submittedName>
        <fullName evidence="2">Uncharacterized protein</fullName>
    </submittedName>
</protein>
<dbReference type="AlphaFoldDB" id="A0A843UTK0"/>
<reference evidence="2" key="1">
    <citation type="submission" date="2017-07" db="EMBL/GenBank/DDBJ databases">
        <title>Taro Niue Genome Assembly and Annotation.</title>
        <authorList>
            <person name="Atibalentja N."/>
            <person name="Keating K."/>
            <person name="Fields C.J."/>
        </authorList>
    </citation>
    <scope>NUCLEOTIDE SEQUENCE</scope>
    <source>
        <strain evidence="2">Niue_2</strain>
        <tissue evidence="2">Leaf</tissue>
    </source>
</reference>
<feature type="coiled-coil region" evidence="1">
    <location>
        <begin position="52"/>
        <end position="79"/>
    </location>
</feature>
<proteinExistence type="predicted"/>
<dbReference type="PANTHER" id="PTHR36316">
    <property type="entry name" value="OS06G0213900 PROTEIN"/>
    <property type="match status" value="1"/>
</dbReference>